<accession>A0AAV4C9H4</accession>
<keyword evidence="1 3" id="KW-0853">WD repeat</keyword>
<evidence type="ECO:0000256" key="4">
    <source>
        <dbReference type="SAM" id="MobiDB-lite"/>
    </source>
</evidence>
<keyword evidence="5" id="KW-1133">Transmembrane helix</keyword>
<protein>
    <submittedName>
        <fullName evidence="6">Transducin beta-like protein 2</fullName>
    </submittedName>
</protein>
<sequence length="451" mass="49356">MSEEEASLPVIAVTAAVGAVVLLFTLLCSVFRKEKQPSEKEDEQEKKVPTNVSSEKSSSSKKNKPVSRTTKKTPQVAFSHPWLSCTLKGHSSRIVSLDFSPNSKYMISASEDRALMLWSVKEFQQKEHKYIRGNVELDTATHIVFSPDSRALVASLANENAVRIFRLGKKDDGSHSVTISGAVTFPSKHQQDIIGVGISSTGKWIMTCSGDTTILIWDLKGEVLATIETHQVNNSCGKVSPCGRFVASSGFTSDVKAWEVLFDKTGNFQKVKRAFELKGHLAGVYHFDFNNDSRRMASVSKDNTWKVWDTDVQYDMGQDPKLLHSGQVNFPGPTLVALSPDGRTVAVGGDASISFWDAVQGQPDQVLENVHAESMSCLKFDISGRYLVCSGGKHVQVIHNVTGYKATVAELEEKLRVASGPGMKERLKQQLSEAREALNSILSSSPNGSSK</sequence>
<dbReference type="Pfam" id="PF00400">
    <property type="entry name" value="WD40"/>
    <property type="match status" value="4"/>
</dbReference>
<evidence type="ECO:0000256" key="5">
    <source>
        <dbReference type="SAM" id="Phobius"/>
    </source>
</evidence>
<keyword evidence="5" id="KW-0472">Membrane</keyword>
<dbReference type="InterPro" id="IPR015943">
    <property type="entry name" value="WD40/YVTN_repeat-like_dom_sf"/>
</dbReference>
<feature type="repeat" description="WD" evidence="3">
    <location>
        <begin position="87"/>
        <end position="128"/>
    </location>
</feature>
<feature type="repeat" description="WD" evidence="3">
    <location>
        <begin position="277"/>
        <end position="309"/>
    </location>
</feature>
<dbReference type="EMBL" id="BLXT01005934">
    <property type="protein sequence ID" value="GFO27643.1"/>
    <property type="molecule type" value="Genomic_DNA"/>
</dbReference>
<dbReference type="PROSITE" id="PS50294">
    <property type="entry name" value="WD_REPEATS_REGION"/>
    <property type="match status" value="3"/>
</dbReference>
<dbReference type="InterPro" id="IPR019775">
    <property type="entry name" value="WD40_repeat_CS"/>
</dbReference>
<dbReference type="InterPro" id="IPR042410">
    <property type="entry name" value="WBSCR13"/>
</dbReference>
<evidence type="ECO:0000256" key="1">
    <source>
        <dbReference type="ARBA" id="ARBA00022574"/>
    </source>
</evidence>
<keyword evidence="2" id="KW-0677">Repeat</keyword>
<gene>
    <name evidence="6" type="ORF">PoB_005414800</name>
</gene>
<feature type="compositionally biased region" description="Basic and acidic residues" evidence="4">
    <location>
        <begin position="35"/>
        <end position="48"/>
    </location>
</feature>
<dbReference type="CDD" id="cd00200">
    <property type="entry name" value="WD40"/>
    <property type="match status" value="1"/>
</dbReference>
<feature type="transmembrane region" description="Helical" evidence="5">
    <location>
        <begin position="6"/>
        <end position="31"/>
    </location>
</feature>
<dbReference type="InterPro" id="IPR001680">
    <property type="entry name" value="WD40_rpt"/>
</dbReference>
<reference evidence="6 7" key="1">
    <citation type="journal article" date="2021" name="Elife">
        <title>Chloroplast acquisition without the gene transfer in kleptoplastic sea slugs, Plakobranchus ocellatus.</title>
        <authorList>
            <person name="Maeda T."/>
            <person name="Takahashi S."/>
            <person name="Yoshida T."/>
            <person name="Shimamura S."/>
            <person name="Takaki Y."/>
            <person name="Nagai Y."/>
            <person name="Toyoda A."/>
            <person name="Suzuki Y."/>
            <person name="Arimoto A."/>
            <person name="Ishii H."/>
            <person name="Satoh N."/>
            <person name="Nishiyama T."/>
            <person name="Hasebe M."/>
            <person name="Maruyama T."/>
            <person name="Minagawa J."/>
            <person name="Obokata J."/>
            <person name="Shigenobu S."/>
        </authorList>
    </citation>
    <scope>NUCLEOTIDE SEQUENCE [LARGE SCALE GENOMIC DNA]</scope>
</reference>
<dbReference type="PROSITE" id="PS50082">
    <property type="entry name" value="WD_REPEATS_2"/>
    <property type="match status" value="3"/>
</dbReference>
<dbReference type="GO" id="GO:0005783">
    <property type="term" value="C:endoplasmic reticulum"/>
    <property type="evidence" value="ECO:0007669"/>
    <property type="project" value="TreeGrafter"/>
</dbReference>
<dbReference type="Gene3D" id="2.130.10.10">
    <property type="entry name" value="YVTN repeat-like/Quinoprotein amine dehydrogenase"/>
    <property type="match status" value="2"/>
</dbReference>
<dbReference type="Proteomes" id="UP000735302">
    <property type="component" value="Unassembled WGS sequence"/>
</dbReference>
<dbReference type="PANTHER" id="PTHR44321:SF1">
    <property type="entry name" value="TRANSDUCIN BETA-LIKE PROTEIN 2"/>
    <property type="match status" value="1"/>
</dbReference>
<name>A0AAV4C9H4_9GAST</name>
<dbReference type="SMART" id="SM00320">
    <property type="entry name" value="WD40"/>
    <property type="match status" value="7"/>
</dbReference>
<organism evidence="6 7">
    <name type="scientific">Plakobranchus ocellatus</name>
    <dbReference type="NCBI Taxonomy" id="259542"/>
    <lineage>
        <taxon>Eukaryota</taxon>
        <taxon>Metazoa</taxon>
        <taxon>Spiralia</taxon>
        <taxon>Lophotrochozoa</taxon>
        <taxon>Mollusca</taxon>
        <taxon>Gastropoda</taxon>
        <taxon>Heterobranchia</taxon>
        <taxon>Euthyneura</taxon>
        <taxon>Panpulmonata</taxon>
        <taxon>Sacoglossa</taxon>
        <taxon>Placobranchoidea</taxon>
        <taxon>Plakobranchidae</taxon>
        <taxon>Plakobranchus</taxon>
    </lineage>
</organism>
<dbReference type="AlphaFoldDB" id="A0AAV4C9H4"/>
<keyword evidence="5" id="KW-0812">Transmembrane</keyword>
<dbReference type="PRINTS" id="PR00320">
    <property type="entry name" value="GPROTEINBRPT"/>
</dbReference>
<evidence type="ECO:0000313" key="6">
    <source>
        <dbReference type="EMBL" id="GFO27643.1"/>
    </source>
</evidence>
<evidence type="ECO:0000313" key="7">
    <source>
        <dbReference type="Proteomes" id="UP000735302"/>
    </source>
</evidence>
<proteinExistence type="predicted"/>
<feature type="compositionally biased region" description="Basic residues" evidence="4">
    <location>
        <begin position="59"/>
        <end position="71"/>
    </location>
</feature>
<dbReference type="SUPFAM" id="SSF50978">
    <property type="entry name" value="WD40 repeat-like"/>
    <property type="match status" value="1"/>
</dbReference>
<dbReference type="GO" id="GO:0030968">
    <property type="term" value="P:endoplasmic reticulum unfolded protein response"/>
    <property type="evidence" value="ECO:0007669"/>
    <property type="project" value="TreeGrafter"/>
</dbReference>
<evidence type="ECO:0000256" key="3">
    <source>
        <dbReference type="PROSITE-ProRule" id="PRU00221"/>
    </source>
</evidence>
<comment type="caution">
    <text evidence="6">The sequence shown here is derived from an EMBL/GenBank/DDBJ whole genome shotgun (WGS) entry which is preliminary data.</text>
</comment>
<dbReference type="PROSITE" id="PS00678">
    <property type="entry name" value="WD_REPEATS_1"/>
    <property type="match status" value="1"/>
</dbReference>
<dbReference type="InterPro" id="IPR020472">
    <property type="entry name" value="WD40_PAC1"/>
</dbReference>
<dbReference type="InterPro" id="IPR036322">
    <property type="entry name" value="WD40_repeat_dom_sf"/>
</dbReference>
<dbReference type="PANTHER" id="PTHR44321">
    <property type="entry name" value="TRANSDUCIN BETA-LIKE PROTEIN 2"/>
    <property type="match status" value="1"/>
</dbReference>
<evidence type="ECO:0000256" key="2">
    <source>
        <dbReference type="ARBA" id="ARBA00022737"/>
    </source>
</evidence>
<feature type="region of interest" description="Disordered" evidence="4">
    <location>
        <begin position="35"/>
        <end position="73"/>
    </location>
</feature>
<feature type="repeat" description="WD" evidence="3">
    <location>
        <begin position="186"/>
        <end position="220"/>
    </location>
</feature>
<keyword evidence="7" id="KW-1185">Reference proteome</keyword>